<keyword evidence="1" id="KW-0694">RNA-binding</keyword>
<reference evidence="3" key="1">
    <citation type="submission" date="2022-08" db="EMBL/GenBank/DDBJ databases">
        <authorList>
            <person name="Kallberg Y."/>
            <person name="Tangrot J."/>
            <person name="Rosling A."/>
        </authorList>
    </citation>
    <scope>NUCLEOTIDE SEQUENCE</scope>
    <source>
        <strain evidence="3">Wild A</strain>
    </source>
</reference>
<dbReference type="Proteomes" id="UP001153678">
    <property type="component" value="Unassembled WGS sequence"/>
</dbReference>
<dbReference type="Pfam" id="PF00013">
    <property type="entry name" value="KH_1"/>
    <property type="match status" value="1"/>
</dbReference>
<dbReference type="AlphaFoldDB" id="A0A9W4T439"/>
<dbReference type="OrthoDB" id="752362at2759"/>
<dbReference type="Gene3D" id="3.30.1370.10">
    <property type="entry name" value="K Homology domain, type 1"/>
    <property type="match status" value="1"/>
</dbReference>
<dbReference type="CDD" id="cd00105">
    <property type="entry name" value="KH-I"/>
    <property type="match status" value="1"/>
</dbReference>
<keyword evidence="4" id="KW-1185">Reference proteome</keyword>
<dbReference type="InterPro" id="IPR004088">
    <property type="entry name" value="KH_dom_type_1"/>
</dbReference>
<dbReference type="SUPFAM" id="SSF54791">
    <property type="entry name" value="Eukaryotic type KH-domain (KH-domain type I)"/>
    <property type="match status" value="1"/>
</dbReference>
<dbReference type="GO" id="GO:0003723">
    <property type="term" value="F:RNA binding"/>
    <property type="evidence" value="ECO:0007669"/>
    <property type="project" value="UniProtKB-UniRule"/>
</dbReference>
<name>A0A9W4T439_9GLOM</name>
<dbReference type="InterPro" id="IPR036612">
    <property type="entry name" value="KH_dom_type_1_sf"/>
</dbReference>
<proteinExistence type="predicted"/>
<feature type="domain" description="K Homology" evidence="2">
    <location>
        <begin position="7"/>
        <end position="54"/>
    </location>
</feature>
<sequence length="54" mass="5908">MSQNQEIFNIPKGKSGYVMGPKATNLKQMKEISGAEIEILGRKNQPCQAKITGT</sequence>
<accession>A0A9W4T439</accession>
<protein>
    <submittedName>
        <fullName evidence="3">17060_t:CDS:1</fullName>
    </submittedName>
</protein>
<dbReference type="EMBL" id="CAMKVN010007929">
    <property type="protein sequence ID" value="CAI2191997.1"/>
    <property type="molecule type" value="Genomic_DNA"/>
</dbReference>
<feature type="non-terminal residue" evidence="3">
    <location>
        <position position="54"/>
    </location>
</feature>
<organism evidence="3 4">
    <name type="scientific">Funneliformis geosporum</name>
    <dbReference type="NCBI Taxonomy" id="1117311"/>
    <lineage>
        <taxon>Eukaryota</taxon>
        <taxon>Fungi</taxon>
        <taxon>Fungi incertae sedis</taxon>
        <taxon>Mucoromycota</taxon>
        <taxon>Glomeromycotina</taxon>
        <taxon>Glomeromycetes</taxon>
        <taxon>Glomerales</taxon>
        <taxon>Glomeraceae</taxon>
        <taxon>Funneliformis</taxon>
    </lineage>
</organism>
<evidence type="ECO:0000313" key="4">
    <source>
        <dbReference type="Proteomes" id="UP001153678"/>
    </source>
</evidence>
<evidence type="ECO:0000313" key="3">
    <source>
        <dbReference type="EMBL" id="CAI2191997.1"/>
    </source>
</evidence>
<dbReference type="PROSITE" id="PS50084">
    <property type="entry name" value="KH_TYPE_1"/>
    <property type="match status" value="1"/>
</dbReference>
<comment type="caution">
    <text evidence="3">The sequence shown here is derived from an EMBL/GenBank/DDBJ whole genome shotgun (WGS) entry which is preliminary data.</text>
</comment>
<gene>
    <name evidence="3" type="ORF">FWILDA_LOCUS15354</name>
</gene>
<evidence type="ECO:0000256" key="1">
    <source>
        <dbReference type="PROSITE-ProRule" id="PRU00117"/>
    </source>
</evidence>
<evidence type="ECO:0000259" key="2">
    <source>
        <dbReference type="Pfam" id="PF00013"/>
    </source>
</evidence>